<dbReference type="Proteomes" id="UP000739538">
    <property type="component" value="Unassembled WGS sequence"/>
</dbReference>
<dbReference type="EMBL" id="JAGQHS010000127">
    <property type="protein sequence ID" value="MCA9757897.1"/>
    <property type="molecule type" value="Genomic_DNA"/>
</dbReference>
<feature type="chain" id="PRO_5036923818" evidence="8">
    <location>
        <begin position="25"/>
        <end position="294"/>
    </location>
</feature>
<feature type="binding site" evidence="7">
    <location>
        <position position="116"/>
    </location>
    <ligand>
        <name>[4Fe-4S] cluster</name>
        <dbReference type="ChEBI" id="CHEBI:49883"/>
        <label>3</label>
    </ligand>
</feature>
<feature type="binding site" evidence="7">
    <location>
        <position position="188"/>
    </location>
    <ligand>
        <name>[4Fe-4S] cluster</name>
        <dbReference type="ChEBI" id="CHEBI:49883"/>
        <label>1</label>
    </ligand>
</feature>
<dbReference type="InterPro" id="IPR014603">
    <property type="entry name" value="Formate_DH_Fe-S_su"/>
</dbReference>
<feature type="binding site" evidence="7">
    <location>
        <position position="143"/>
    </location>
    <ligand>
        <name>[4Fe-4S] cluster</name>
        <dbReference type="ChEBI" id="CHEBI:49883"/>
        <label>4</label>
    </ligand>
</feature>
<dbReference type="InterPro" id="IPR017896">
    <property type="entry name" value="4Fe4S_Fe-S-bd"/>
</dbReference>
<comment type="cofactor">
    <cofactor evidence="7">
        <name>[4Fe-4S] cluster</name>
        <dbReference type="ChEBI" id="CHEBI:49883"/>
    </cofactor>
    <text evidence="7">Binds 4 [4Fe-4S] clusters per subunit.</text>
</comment>
<keyword evidence="10" id="KW-0560">Oxidoreductase</keyword>
<feature type="binding site" evidence="7">
    <location>
        <position position="146"/>
    </location>
    <ligand>
        <name>[4Fe-4S] cluster</name>
        <dbReference type="ChEBI" id="CHEBI:49883"/>
        <label>4</label>
    </ligand>
</feature>
<dbReference type="InterPro" id="IPR006311">
    <property type="entry name" value="TAT_signal"/>
</dbReference>
<reference evidence="10" key="1">
    <citation type="submission" date="2020-04" db="EMBL/GenBank/DDBJ databases">
        <authorList>
            <person name="Zhang T."/>
        </authorList>
    </citation>
    <scope>NUCLEOTIDE SEQUENCE</scope>
    <source>
        <strain evidence="10">HKST-UBA02</strain>
    </source>
</reference>
<dbReference type="PANTHER" id="PTHR43545:SF1">
    <property type="entry name" value="HYDROGENASE-2 OPERON PROTEIN HYBA"/>
    <property type="match status" value="1"/>
</dbReference>
<feature type="domain" description="4Fe-4S ferredoxin-type" evidence="9">
    <location>
        <begin position="131"/>
        <end position="160"/>
    </location>
</feature>
<evidence type="ECO:0000256" key="1">
    <source>
        <dbReference type="ARBA" id="ARBA00004196"/>
    </source>
</evidence>
<comment type="subcellular location">
    <subcellularLocation>
        <location evidence="1">Cell envelope</location>
    </subcellularLocation>
</comment>
<dbReference type="PROSITE" id="PS00198">
    <property type="entry name" value="4FE4S_FER_1"/>
    <property type="match status" value="1"/>
</dbReference>
<feature type="binding site" evidence="7">
    <location>
        <position position="150"/>
    </location>
    <ligand>
        <name>[4Fe-4S] cluster</name>
        <dbReference type="ChEBI" id="CHEBI:49883"/>
        <label>3</label>
    </ligand>
</feature>
<dbReference type="GO" id="GO:0046872">
    <property type="term" value="F:metal ion binding"/>
    <property type="evidence" value="ECO:0007669"/>
    <property type="project" value="UniProtKB-KW"/>
</dbReference>
<dbReference type="Pfam" id="PF13247">
    <property type="entry name" value="Fer4_11"/>
    <property type="match status" value="1"/>
</dbReference>
<keyword evidence="3 7" id="KW-0479">Metal-binding</keyword>
<keyword evidence="4" id="KW-0677">Repeat</keyword>
<name>A0A956SEP2_UNCEI</name>
<proteinExistence type="predicted"/>
<dbReference type="GO" id="GO:0045333">
    <property type="term" value="P:cellular respiration"/>
    <property type="evidence" value="ECO:0007669"/>
    <property type="project" value="InterPro"/>
</dbReference>
<dbReference type="PROSITE" id="PS51379">
    <property type="entry name" value="4FE4S_FER_2"/>
    <property type="match status" value="2"/>
</dbReference>
<dbReference type="GO" id="GO:0033748">
    <property type="term" value="F:hydrogenase (acceptor) activity"/>
    <property type="evidence" value="ECO:0007669"/>
    <property type="project" value="UniProtKB-EC"/>
</dbReference>
<dbReference type="InterPro" id="IPR051555">
    <property type="entry name" value="FDH_Electron_Transfer_Unit"/>
</dbReference>
<evidence type="ECO:0000256" key="5">
    <source>
        <dbReference type="ARBA" id="ARBA00023004"/>
    </source>
</evidence>
<dbReference type="GO" id="GO:0030313">
    <property type="term" value="C:cell envelope"/>
    <property type="evidence" value="ECO:0007669"/>
    <property type="project" value="UniProtKB-SubCell"/>
</dbReference>
<dbReference type="GO" id="GO:0015944">
    <property type="term" value="P:formate oxidation"/>
    <property type="evidence" value="ECO:0007669"/>
    <property type="project" value="InterPro"/>
</dbReference>
<feature type="signal peptide" evidence="8">
    <location>
        <begin position="1"/>
        <end position="24"/>
    </location>
</feature>
<reference evidence="10" key="2">
    <citation type="journal article" date="2021" name="Microbiome">
        <title>Successional dynamics and alternative stable states in a saline activated sludge microbial community over 9 years.</title>
        <authorList>
            <person name="Wang Y."/>
            <person name="Ye J."/>
            <person name="Ju F."/>
            <person name="Liu L."/>
            <person name="Boyd J.A."/>
            <person name="Deng Y."/>
            <person name="Parks D.H."/>
            <person name="Jiang X."/>
            <person name="Yin X."/>
            <person name="Woodcroft B.J."/>
            <person name="Tyson G.W."/>
            <person name="Hugenholtz P."/>
            <person name="Polz M.F."/>
            <person name="Zhang T."/>
        </authorList>
    </citation>
    <scope>NUCLEOTIDE SEQUENCE</scope>
    <source>
        <strain evidence="10">HKST-UBA02</strain>
    </source>
</reference>
<keyword evidence="5 7" id="KW-0408">Iron</keyword>
<evidence type="ECO:0000313" key="11">
    <source>
        <dbReference type="Proteomes" id="UP000739538"/>
    </source>
</evidence>
<keyword evidence="2 7" id="KW-0004">4Fe-4S</keyword>
<evidence type="ECO:0000256" key="3">
    <source>
        <dbReference type="ARBA" id="ARBA00022723"/>
    </source>
</evidence>
<evidence type="ECO:0000259" key="9">
    <source>
        <dbReference type="PROSITE" id="PS51379"/>
    </source>
</evidence>
<dbReference type="PROSITE" id="PS51318">
    <property type="entry name" value="TAT"/>
    <property type="match status" value="1"/>
</dbReference>
<sequence length="294" mass="31897">MADRRSFLKSIAAAGTAMAGAAAAGVTGEAKAGERREAPPDAVGMLYDTTLCIGCKTCVVACHKANDLEPDTRTDDLHDAPLSLNDQTKNIIKLYKEGDRVSYMKQQCMHCVDPACVGACMIGALQKREYGIVTWDSNRCIGCRYCQVACPYNIPKFQWASAAPKIVKCELCNHRLAEGKIPACCEVCPRQAVIYGKRDELLAEAKRRIAENPGRYVDKVYGEEDGGGTQVLYISHVPFDKLGLPELGAESVPALNREIQHGIYKGFVAPAALYAALGAVMLRNRRSGKGADHE</sequence>
<comment type="caution">
    <text evidence="10">The sequence shown here is derived from an EMBL/GenBank/DDBJ whole genome shotgun (WGS) entry which is preliminary data.</text>
</comment>
<dbReference type="PIRSF" id="PIRSF036298">
    <property type="entry name" value="FDH_4Fe4S"/>
    <property type="match status" value="1"/>
</dbReference>
<feature type="domain" description="4Fe-4S ferredoxin-type" evidence="9">
    <location>
        <begin position="43"/>
        <end position="73"/>
    </location>
</feature>
<keyword evidence="8" id="KW-0732">Signal</keyword>
<evidence type="ECO:0000256" key="2">
    <source>
        <dbReference type="ARBA" id="ARBA00022485"/>
    </source>
</evidence>
<feature type="binding site" evidence="7">
    <location>
        <position position="58"/>
    </location>
    <ligand>
        <name>[4Fe-4S] cluster</name>
        <dbReference type="ChEBI" id="CHEBI:49883"/>
        <label>1</label>
    </ligand>
</feature>
<feature type="binding site" evidence="7">
    <location>
        <position position="52"/>
    </location>
    <ligand>
        <name>[4Fe-4S] cluster</name>
        <dbReference type="ChEBI" id="CHEBI:49883"/>
        <label>1</label>
    </ligand>
</feature>
<evidence type="ECO:0000313" key="10">
    <source>
        <dbReference type="EMBL" id="MCA9757897.1"/>
    </source>
</evidence>
<dbReference type="InterPro" id="IPR017900">
    <property type="entry name" value="4Fe4S_Fe_S_CS"/>
</dbReference>
<keyword evidence="6 7" id="KW-0411">Iron-sulfur</keyword>
<dbReference type="NCBIfam" id="NF008134">
    <property type="entry name" value="PRK10882.1"/>
    <property type="match status" value="1"/>
</dbReference>
<feature type="binding site" evidence="7">
    <location>
        <position position="140"/>
    </location>
    <ligand>
        <name>[4Fe-4S] cluster</name>
        <dbReference type="ChEBI" id="CHEBI:49883"/>
        <label>4</label>
    </ligand>
</feature>
<dbReference type="AlphaFoldDB" id="A0A956SEP2"/>
<feature type="binding site" evidence="7">
    <location>
        <position position="120"/>
    </location>
    <ligand>
        <name>[4Fe-4S] cluster</name>
        <dbReference type="ChEBI" id="CHEBI:49883"/>
        <label>4</label>
    </ligand>
</feature>
<gene>
    <name evidence="10" type="primary">hybA</name>
    <name evidence="10" type="ORF">KDA27_19050</name>
</gene>
<feature type="binding site" evidence="7">
    <location>
        <position position="172"/>
    </location>
    <ligand>
        <name>[4Fe-4S] cluster</name>
        <dbReference type="ChEBI" id="CHEBI:49883"/>
        <label>2</label>
    </ligand>
</feature>
<evidence type="ECO:0000256" key="4">
    <source>
        <dbReference type="ARBA" id="ARBA00022737"/>
    </source>
</evidence>
<protein>
    <submittedName>
        <fullName evidence="10">Hydrogenase 2 operon protein HybA</fullName>
        <ecNumber evidence="10">1.12.99.6</ecNumber>
    </submittedName>
</protein>
<dbReference type="EC" id="1.12.99.6" evidence="10"/>
<dbReference type="GO" id="GO:0051539">
    <property type="term" value="F:4 iron, 4 sulfur cluster binding"/>
    <property type="evidence" value="ECO:0007669"/>
    <property type="project" value="UniProtKB-KW"/>
</dbReference>
<organism evidence="10 11">
    <name type="scientific">Eiseniibacteriota bacterium</name>
    <dbReference type="NCBI Taxonomy" id="2212470"/>
    <lineage>
        <taxon>Bacteria</taxon>
        <taxon>Candidatus Eiseniibacteriota</taxon>
    </lineage>
</organism>
<feature type="binding site" evidence="7">
    <location>
        <position position="108"/>
    </location>
    <ligand>
        <name>[4Fe-4S] cluster</name>
        <dbReference type="ChEBI" id="CHEBI:49883"/>
        <label>3</label>
    </ligand>
</feature>
<evidence type="ECO:0000256" key="8">
    <source>
        <dbReference type="SAM" id="SignalP"/>
    </source>
</evidence>
<dbReference type="SUPFAM" id="SSF54862">
    <property type="entry name" value="4Fe-4S ferredoxins"/>
    <property type="match status" value="1"/>
</dbReference>
<accession>A0A956SEP2</accession>
<evidence type="ECO:0000256" key="7">
    <source>
        <dbReference type="PIRSR" id="PIRSR036298-50"/>
    </source>
</evidence>
<dbReference type="PANTHER" id="PTHR43545">
    <property type="entry name" value="FORMATE DEHYDROGENASE, NITRATE-INDUCIBLE, IRON-SULFUR SUBUNIT"/>
    <property type="match status" value="1"/>
</dbReference>
<feature type="binding site" evidence="7">
    <location>
        <position position="55"/>
    </location>
    <ligand>
        <name>[4Fe-4S] cluster</name>
        <dbReference type="ChEBI" id="CHEBI:49883"/>
        <label>1</label>
    </ligand>
</feature>
<dbReference type="CDD" id="cd10561">
    <property type="entry name" value="HybA_like"/>
    <property type="match status" value="1"/>
</dbReference>
<evidence type="ECO:0000256" key="6">
    <source>
        <dbReference type="ARBA" id="ARBA00023014"/>
    </source>
</evidence>
<feature type="binding site" evidence="7">
    <location>
        <position position="62"/>
    </location>
    <ligand>
        <name>[4Fe-4S] cluster</name>
        <dbReference type="ChEBI" id="CHEBI:49883"/>
        <label>2</label>
    </ligand>
</feature>
<dbReference type="Gene3D" id="3.30.70.20">
    <property type="match status" value="2"/>
</dbReference>
<feature type="binding site" evidence="7">
    <location>
        <position position="169"/>
    </location>
    <ligand>
        <name>[4Fe-4S] cluster</name>
        <dbReference type="ChEBI" id="CHEBI:49883"/>
        <label>2</label>
    </ligand>
</feature>
<feature type="binding site" evidence="7">
    <location>
        <position position="111"/>
    </location>
    <ligand>
        <name>[4Fe-4S] cluster</name>
        <dbReference type="ChEBI" id="CHEBI:49883"/>
        <label>3</label>
    </ligand>
</feature>
<feature type="binding site" evidence="7">
    <location>
        <position position="184"/>
    </location>
    <ligand>
        <name>[4Fe-4S] cluster</name>
        <dbReference type="ChEBI" id="CHEBI:49883"/>
        <label>2</label>
    </ligand>
</feature>